<evidence type="ECO:0000313" key="1">
    <source>
        <dbReference type="EMBL" id="RDV04945.1"/>
    </source>
</evidence>
<dbReference type="AlphaFoldDB" id="A0A371BBF2"/>
<gene>
    <name evidence="1" type="ORF">DXH78_10450</name>
</gene>
<dbReference type="Pfam" id="PF19596">
    <property type="entry name" value="DUF6101"/>
    <property type="match status" value="1"/>
</dbReference>
<organism evidence="1 2">
    <name type="scientific">Undibacter mobilis</name>
    <dbReference type="NCBI Taxonomy" id="2292256"/>
    <lineage>
        <taxon>Bacteria</taxon>
        <taxon>Pseudomonadati</taxon>
        <taxon>Pseudomonadota</taxon>
        <taxon>Alphaproteobacteria</taxon>
        <taxon>Hyphomicrobiales</taxon>
        <taxon>Nitrobacteraceae</taxon>
        <taxon>Undibacter</taxon>
    </lineage>
</organism>
<name>A0A371BBF2_9BRAD</name>
<dbReference type="EMBL" id="QRGO01000001">
    <property type="protein sequence ID" value="RDV04945.1"/>
    <property type="molecule type" value="Genomic_DNA"/>
</dbReference>
<dbReference type="OrthoDB" id="8449893at2"/>
<evidence type="ECO:0000313" key="2">
    <source>
        <dbReference type="Proteomes" id="UP000263993"/>
    </source>
</evidence>
<sequence>MRSGGCPAGSSRQERLDPFALPVAFATSDAAAGVRVVEVHRERVVMRRSLAGMVMAINMPVAAYDGIALRLVRGRPGAAATVEVSLEHKDPGLTLPLYASDHGDDAIAEWQSWSKVLGLPMLFADESQTCTAGAYLGAVRVSKVRPRRRRHSSLRRRRPMFLTRRKAGRAVDTMAIHRGEHEIIARN</sequence>
<dbReference type="RefSeq" id="WP_115516972.1">
    <property type="nucleotide sequence ID" value="NZ_QRGO01000001.1"/>
</dbReference>
<accession>A0A371BBF2</accession>
<dbReference type="Proteomes" id="UP000263993">
    <property type="component" value="Unassembled WGS sequence"/>
</dbReference>
<keyword evidence="2" id="KW-1185">Reference proteome</keyword>
<reference evidence="2" key="1">
    <citation type="submission" date="2018-08" db="EMBL/GenBank/DDBJ databases">
        <authorList>
            <person name="Kim S.-J."/>
            <person name="Jung G.-Y."/>
        </authorList>
    </citation>
    <scope>NUCLEOTIDE SEQUENCE [LARGE SCALE GENOMIC DNA]</scope>
    <source>
        <strain evidence="2">GY_H</strain>
    </source>
</reference>
<dbReference type="InterPro" id="IPR046083">
    <property type="entry name" value="DUF6101"/>
</dbReference>
<comment type="caution">
    <text evidence="1">The sequence shown here is derived from an EMBL/GenBank/DDBJ whole genome shotgun (WGS) entry which is preliminary data.</text>
</comment>
<protein>
    <submittedName>
        <fullName evidence="1">Uncharacterized protein</fullName>
    </submittedName>
</protein>
<proteinExistence type="predicted"/>